<dbReference type="InterPro" id="IPR039429">
    <property type="entry name" value="SHMT-like_dom"/>
</dbReference>
<comment type="pathway">
    <text evidence="11">Amino-acid biosynthesis; glycine biosynthesis; glycine from L-serine: step 1/1.</text>
</comment>
<evidence type="ECO:0000256" key="3">
    <source>
        <dbReference type="ARBA" id="ARBA00004496"/>
    </source>
</evidence>
<dbReference type="RefSeq" id="WP_008489231.1">
    <property type="nucleotide sequence ID" value="NZ_AMRG01000011.1"/>
</dbReference>
<dbReference type="HAMAP" id="MF_00051">
    <property type="entry name" value="SHMT"/>
    <property type="match status" value="1"/>
</dbReference>
<dbReference type="InterPro" id="IPR001085">
    <property type="entry name" value="Ser_HO-MeTrfase"/>
</dbReference>
<feature type="domain" description="Serine hydroxymethyltransferase-like" evidence="13">
    <location>
        <begin position="9"/>
        <end position="387"/>
    </location>
</feature>
<dbReference type="OrthoDB" id="9803846at2"/>
<dbReference type="Pfam" id="PF00464">
    <property type="entry name" value="SHMT"/>
    <property type="match status" value="1"/>
</dbReference>
<evidence type="ECO:0000256" key="10">
    <source>
        <dbReference type="ARBA" id="ARBA00022898"/>
    </source>
</evidence>
<sequence length="418" mass="45433">MLKRDMNIADYDADLWQAMSDEVERQEQHIELIASENYTSPRVLQAQGSQLTNKYAEGYPHKRYYGGCEFVDKVEDLAIERAKQLFGAKYANVQPHSGSQANSAAFMALLNAGDTVLGMSLAHGGHLTHGSSVNFSGKLYNAVQYGLSEETGEIDYEEVASLAREHKPKLIVAGFSAYSGIVDWQKFRDIADEVGAYLLVDMAHVAGLVAAGLYPNPVPIADVVTTTTHKTLAGPRSGLILSGKDDEALHKKLNSAVFPGNQGGPLCHVIAAKAVAFKEALQDDFKNYQQQVLDNAQSMVKVMQSRGYKIVSGGTHNHLFLVDLIDKDITGKDADAALGRAFITVNKNSVPNDPRSPFVTSGLRLGTPAITRRGFATAEAEQVANWICDVLDNIDDETTIGKVREQVKALCAKFPVYA</sequence>
<dbReference type="PANTHER" id="PTHR11680:SF50">
    <property type="entry name" value="SERINE HYDROXYMETHYLTRANSFERASE"/>
    <property type="match status" value="1"/>
</dbReference>
<protein>
    <recommendedName>
        <fullName evidence="11">Serine hydroxymethyltransferase</fullName>
        <shortName evidence="11">SHMT</shortName>
        <shortName evidence="11">Serine methylase</shortName>
        <ecNumber evidence="11">2.1.2.1</ecNumber>
    </recommendedName>
</protein>
<feature type="binding site" evidence="11">
    <location>
        <position position="247"/>
    </location>
    <ligand>
        <name>(6S)-5,6,7,8-tetrahydrofolate</name>
        <dbReference type="ChEBI" id="CHEBI:57453"/>
    </ligand>
</feature>
<comment type="caution">
    <text evidence="14">The sequence shown here is derived from an EMBL/GenBank/DDBJ whole genome shotgun (WGS) entry which is preliminary data.</text>
</comment>
<dbReference type="Gene3D" id="3.90.1150.10">
    <property type="entry name" value="Aspartate Aminotransferase, domain 1"/>
    <property type="match status" value="1"/>
</dbReference>
<feature type="modified residue" description="N6-(pyridoxal phosphate)lysine" evidence="11 12">
    <location>
        <position position="230"/>
    </location>
</feature>
<dbReference type="GO" id="GO:0030170">
    <property type="term" value="F:pyridoxal phosphate binding"/>
    <property type="evidence" value="ECO:0007669"/>
    <property type="project" value="UniProtKB-UniRule"/>
</dbReference>
<dbReference type="NCBIfam" id="NF000586">
    <property type="entry name" value="PRK00011.1"/>
    <property type="match status" value="1"/>
</dbReference>
<evidence type="ECO:0000256" key="2">
    <source>
        <dbReference type="ARBA" id="ARBA00001933"/>
    </source>
</evidence>
<dbReference type="GO" id="GO:0019264">
    <property type="term" value="P:glycine biosynthetic process from serine"/>
    <property type="evidence" value="ECO:0007669"/>
    <property type="project" value="UniProtKB-UniRule"/>
</dbReference>
<evidence type="ECO:0000256" key="7">
    <source>
        <dbReference type="ARBA" id="ARBA00022563"/>
    </source>
</evidence>
<dbReference type="CDD" id="cd00378">
    <property type="entry name" value="SHMT"/>
    <property type="match status" value="1"/>
</dbReference>
<feature type="binding site" evidence="11">
    <location>
        <begin position="356"/>
        <end position="358"/>
    </location>
    <ligand>
        <name>(6S)-5,6,7,8-tetrahydrofolate</name>
        <dbReference type="ChEBI" id="CHEBI:57453"/>
    </ligand>
</feature>
<evidence type="ECO:0000256" key="11">
    <source>
        <dbReference type="HAMAP-Rule" id="MF_00051"/>
    </source>
</evidence>
<keyword evidence="14" id="KW-0489">Methyltransferase</keyword>
<gene>
    <name evidence="11" type="primary">glyA</name>
    <name evidence="14" type="ORF">A10D4_09689</name>
</gene>
<comment type="subcellular location">
    <subcellularLocation>
        <location evidence="3 11">Cytoplasm</location>
    </subcellularLocation>
</comment>
<dbReference type="InterPro" id="IPR019798">
    <property type="entry name" value="Ser_HO-MeTrfase_PLP_BS"/>
</dbReference>
<evidence type="ECO:0000313" key="15">
    <source>
        <dbReference type="Proteomes" id="UP000014115"/>
    </source>
</evidence>
<name>K2K8F0_9GAMM</name>
<evidence type="ECO:0000256" key="5">
    <source>
        <dbReference type="ARBA" id="ARBA00011738"/>
    </source>
</evidence>
<dbReference type="Proteomes" id="UP000014115">
    <property type="component" value="Unassembled WGS sequence"/>
</dbReference>
<keyword evidence="15" id="KW-1185">Reference proteome</keyword>
<dbReference type="PATRIC" id="fig|740709.3.peg.1963"/>
<keyword evidence="6 11" id="KW-0963">Cytoplasm</keyword>
<dbReference type="UniPathway" id="UPA00193"/>
<feature type="binding site" evidence="11">
    <location>
        <position position="121"/>
    </location>
    <ligand>
        <name>(6S)-5,6,7,8-tetrahydrofolate</name>
        <dbReference type="ChEBI" id="CHEBI:57453"/>
    </ligand>
</feature>
<evidence type="ECO:0000313" key="14">
    <source>
        <dbReference type="EMBL" id="EKE82867.1"/>
    </source>
</evidence>
<dbReference type="GO" id="GO:0004372">
    <property type="term" value="F:glycine hydroxymethyltransferase activity"/>
    <property type="evidence" value="ECO:0007669"/>
    <property type="project" value="UniProtKB-UniRule"/>
</dbReference>
<dbReference type="PROSITE" id="PS00096">
    <property type="entry name" value="SHMT"/>
    <property type="match status" value="1"/>
</dbReference>
<dbReference type="Gene3D" id="3.40.640.10">
    <property type="entry name" value="Type I PLP-dependent aspartate aminotransferase-like (Major domain)"/>
    <property type="match status" value="1"/>
</dbReference>
<dbReference type="InterPro" id="IPR015421">
    <property type="entry name" value="PyrdxlP-dep_Trfase_major"/>
</dbReference>
<keyword evidence="7 11" id="KW-0554">One-carbon metabolism</keyword>
<dbReference type="GO" id="GO:0032259">
    <property type="term" value="P:methylation"/>
    <property type="evidence" value="ECO:0007669"/>
    <property type="project" value="UniProtKB-KW"/>
</dbReference>
<evidence type="ECO:0000259" key="13">
    <source>
        <dbReference type="Pfam" id="PF00464"/>
    </source>
</evidence>
<dbReference type="SUPFAM" id="SSF53383">
    <property type="entry name" value="PLP-dependent transferases"/>
    <property type="match status" value="1"/>
</dbReference>
<dbReference type="EC" id="2.1.2.1" evidence="11"/>
<organism evidence="14 15">
    <name type="scientific">Idiomarina xiamenensis 10-D-4</name>
    <dbReference type="NCBI Taxonomy" id="740709"/>
    <lineage>
        <taxon>Bacteria</taxon>
        <taxon>Pseudomonadati</taxon>
        <taxon>Pseudomonadota</taxon>
        <taxon>Gammaproteobacteria</taxon>
        <taxon>Alteromonadales</taxon>
        <taxon>Idiomarinaceae</taxon>
        <taxon>Idiomarina</taxon>
    </lineage>
</organism>
<evidence type="ECO:0000256" key="4">
    <source>
        <dbReference type="ARBA" id="ARBA00006376"/>
    </source>
</evidence>
<dbReference type="eggNOG" id="COG0112">
    <property type="taxonomic scope" value="Bacteria"/>
</dbReference>
<dbReference type="PANTHER" id="PTHR11680">
    <property type="entry name" value="SERINE HYDROXYMETHYLTRANSFERASE"/>
    <property type="match status" value="1"/>
</dbReference>
<keyword evidence="8 11" id="KW-0028">Amino-acid biosynthesis</keyword>
<comment type="pathway">
    <text evidence="11">One-carbon metabolism; tetrahydrofolate interconversion.</text>
</comment>
<dbReference type="GO" id="GO:0008168">
    <property type="term" value="F:methyltransferase activity"/>
    <property type="evidence" value="ECO:0007669"/>
    <property type="project" value="UniProtKB-KW"/>
</dbReference>
<dbReference type="GO" id="GO:0035999">
    <property type="term" value="P:tetrahydrofolate interconversion"/>
    <property type="evidence" value="ECO:0007669"/>
    <property type="project" value="UniProtKB-UniRule"/>
</dbReference>
<dbReference type="EMBL" id="AMRG01000011">
    <property type="protein sequence ID" value="EKE82867.1"/>
    <property type="molecule type" value="Genomic_DNA"/>
</dbReference>
<dbReference type="FunFam" id="3.90.1150.10:FF:000003">
    <property type="entry name" value="Serine hydroxymethyltransferase"/>
    <property type="match status" value="1"/>
</dbReference>
<evidence type="ECO:0000256" key="8">
    <source>
        <dbReference type="ARBA" id="ARBA00022605"/>
    </source>
</evidence>
<comment type="function">
    <text evidence="11">Catalyzes the reversible interconversion of serine and glycine with tetrahydrofolate (THF) serving as the one-carbon carrier. This reaction serves as the major source of one-carbon groups required for the biosynthesis of purines, thymidylate, methionine, and other important biomolecules. Also exhibits THF-independent aldolase activity toward beta-hydroxyamino acids, producing glycine and aldehydes, via a retro-aldol mechanism.</text>
</comment>
<dbReference type="AlphaFoldDB" id="K2K8F0"/>
<dbReference type="GO" id="GO:0005829">
    <property type="term" value="C:cytosol"/>
    <property type="evidence" value="ECO:0007669"/>
    <property type="project" value="TreeGrafter"/>
</dbReference>
<evidence type="ECO:0000256" key="12">
    <source>
        <dbReference type="PIRSR" id="PIRSR000412-50"/>
    </source>
</evidence>
<keyword evidence="10 11" id="KW-0663">Pyridoxal phosphate</keyword>
<feature type="site" description="Plays an important role in substrate specificity" evidence="11">
    <location>
        <position position="229"/>
    </location>
</feature>
<evidence type="ECO:0000256" key="6">
    <source>
        <dbReference type="ARBA" id="ARBA00022490"/>
    </source>
</evidence>
<dbReference type="InterPro" id="IPR015424">
    <property type="entry name" value="PyrdxlP-dep_Trfase"/>
</dbReference>
<comment type="similarity">
    <text evidence="4 11">Belongs to the SHMT family.</text>
</comment>
<dbReference type="InterPro" id="IPR015422">
    <property type="entry name" value="PyrdxlP-dep_Trfase_small"/>
</dbReference>
<dbReference type="FunFam" id="3.40.640.10:FF:000001">
    <property type="entry name" value="Serine hydroxymethyltransferase"/>
    <property type="match status" value="1"/>
</dbReference>
<proteinExistence type="inferred from homology"/>
<comment type="catalytic activity">
    <reaction evidence="1 11">
        <text>(6R)-5,10-methylene-5,6,7,8-tetrahydrofolate + glycine + H2O = (6S)-5,6,7,8-tetrahydrofolate + L-serine</text>
        <dbReference type="Rhea" id="RHEA:15481"/>
        <dbReference type="ChEBI" id="CHEBI:15377"/>
        <dbReference type="ChEBI" id="CHEBI:15636"/>
        <dbReference type="ChEBI" id="CHEBI:33384"/>
        <dbReference type="ChEBI" id="CHEBI:57305"/>
        <dbReference type="ChEBI" id="CHEBI:57453"/>
        <dbReference type="EC" id="2.1.2.1"/>
    </reaction>
</comment>
<evidence type="ECO:0000256" key="9">
    <source>
        <dbReference type="ARBA" id="ARBA00022679"/>
    </source>
</evidence>
<comment type="cofactor">
    <cofactor evidence="2 11 12">
        <name>pyridoxal 5'-phosphate</name>
        <dbReference type="ChEBI" id="CHEBI:597326"/>
    </cofactor>
</comment>
<dbReference type="UniPathway" id="UPA00288">
    <property type="reaction ID" value="UER01023"/>
</dbReference>
<keyword evidence="9 11" id="KW-0808">Transferase</keyword>
<accession>K2K8F0</accession>
<dbReference type="InterPro" id="IPR049943">
    <property type="entry name" value="Ser_HO-MeTrfase-like"/>
</dbReference>
<comment type="subunit">
    <text evidence="5 11">Homodimer.</text>
</comment>
<reference evidence="14 15" key="1">
    <citation type="journal article" date="2012" name="J. Bacteriol.">
        <title>Genome Sequence of Idiomarina xiamenensis Type Strain 10-D-4.</title>
        <authorList>
            <person name="Lai Q."/>
            <person name="Wang L."/>
            <person name="Wang W."/>
            <person name="Shao Z."/>
        </authorList>
    </citation>
    <scope>NUCLEOTIDE SEQUENCE [LARGE SCALE GENOMIC DNA]</scope>
    <source>
        <strain evidence="14 15">10-D-4</strain>
    </source>
</reference>
<evidence type="ECO:0000256" key="1">
    <source>
        <dbReference type="ARBA" id="ARBA00001528"/>
    </source>
</evidence>
<feature type="binding site" evidence="11">
    <location>
        <begin position="125"/>
        <end position="127"/>
    </location>
    <ligand>
        <name>(6S)-5,6,7,8-tetrahydrofolate</name>
        <dbReference type="ChEBI" id="CHEBI:57453"/>
    </ligand>
</feature>
<dbReference type="STRING" id="740709.A10D4_09689"/>
<dbReference type="PIRSF" id="PIRSF000412">
    <property type="entry name" value="SHMT"/>
    <property type="match status" value="1"/>
</dbReference>